<feature type="domain" description="NlpC/P60" evidence="6">
    <location>
        <begin position="295"/>
        <end position="382"/>
    </location>
</feature>
<dbReference type="InterPro" id="IPR039439">
    <property type="entry name" value="SH3b1_dom"/>
</dbReference>
<dbReference type="InterPro" id="IPR026864">
    <property type="entry name" value="SH3b2-type_SH3"/>
</dbReference>
<proteinExistence type="inferred from homology"/>
<organism evidence="10 11">
    <name type="scientific">Helicobacter valdiviensis</name>
    <dbReference type="NCBI Taxonomy" id="1458358"/>
    <lineage>
        <taxon>Bacteria</taxon>
        <taxon>Pseudomonadati</taxon>
        <taxon>Campylobacterota</taxon>
        <taxon>Epsilonproteobacteria</taxon>
        <taxon>Campylobacterales</taxon>
        <taxon>Helicobacteraceae</taxon>
        <taxon>Helicobacter</taxon>
    </lineage>
</organism>
<dbReference type="OrthoDB" id="9799970at2"/>
<dbReference type="Proteomes" id="UP000249746">
    <property type="component" value="Unassembled WGS sequence"/>
</dbReference>
<protein>
    <submittedName>
        <fullName evidence="10">Uncharacterized protein</fullName>
    </submittedName>
</protein>
<dbReference type="InterPro" id="IPR038765">
    <property type="entry name" value="Papain-like_cys_pep_sf"/>
</dbReference>
<evidence type="ECO:0000259" key="9">
    <source>
        <dbReference type="Pfam" id="PF12914"/>
    </source>
</evidence>
<evidence type="ECO:0000256" key="4">
    <source>
        <dbReference type="ARBA" id="ARBA00022807"/>
    </source>
</evidence>
<evidence type="ECO:0000313" key="10">
    <source>
        <dbReference type="EMBL" id="PZT49144.1"/>
    </source>
</evidence>
<keyword evidence="4" id="KW-0788">Thiol protease</keyword>
<dbReference type="EMBL" id="NBIU01000001">
    <property type="protein sequence ID" value="PZT49144.1"/>
    <property type="molecule type" value="Genomic_DNA"/>
</dbReference>
<dbReference type="Pfam" id="PF12913">
    <property type="entry name" value="SH3_6"/>
    <property type="match status" value="1"/>
</dbReference>
<evidence type="ECO:0000256" key="1">
    <source>
        <dbReference type="ARBA" id="ARBA00007074"/>
    </source>
</evidence>
<comment type="caution">
    <text evidence="10">The sequence shown here is derived from an EMBL/GenBank/DDBJ whole genome shotgun (WGS) entry which is preliminary data.</text>
</comment>
<reference evidence="10 11" key="1">
    <citation type="submission" date="2017-03" db="EMBL/GenBank/DDBJ databases">
        <title>Genomic and clinical evidence uncovers the enterohepatic species Helicobacter valdiviensis as a potential human intestinal pathogen.</title>
        <authorList>
            <person name="Fresia P."/>
            <person name="Jara R."/>
            <person name="Sierra R."/>
            <person name="Ferres I."/>
            <person name="Greif G."/>
            <person name="Iraola G."/>
            <person name="Collado L."/>
        </authorList>
    </citation>
    <scope>NUCLEOTIDE SEQUENCE [LARGE SCALE GENOMIC DNA]</scope>
    <source>
        <strain evidence="10 11">WBE14</strain>
    </source>
</reference>
<evidence type="ECO:0000256" key="2">
    <source>
        <dbReference type="ARBA" id="ARBA00022670"/>
    </source>
</evidence>
<feature type="domain" description="NLPC/P60 N-terminal" evidence="7">
    <location>
        <begin position="18"/>
        <end position="116"/>
    </location>
</feature>
<keyword evidence="2" id="KW-0645">Protease</keyword>
<dbReference type="Pfam" id="PF00877">
    <property type="entry name" value="NLPC_P60"/>
    <property type="match status" value="1"/>
</dbReference>
<evidence type="ECO:0000313" key="11">
    <source>
        <dbReference type="Proteomes" id="UP000249746"/>
    </source>
</evidence>
<gene>
    <name evidence="10" type="ORF">B6S12_00695</name>
</gene>
<feature type="chain" id="PRO_5015964809" evidence="5">
    <location>
        <begin position="23"/>
        <end position="451"/>
    </location>
</feature>
<feature type="domain" description="SH3b2-type SH3" evidence="9">
    <location>
        <begin position="201"/>
        <end position="246"/>
    </location>
</feature>
<dbReference type="AlphaFoldDB" id="A0A2W6MX96"/>
<sequence length="451" mass="51399">MKKILNKIIYSGILAIALGGCASNNLSNQALILPPQDLKPFALEDFTLSKKYSKDLKENYLQHFFSPWNKPAHLKKGDVDFGLKLAYKNLGFGENLLPNSKEWIDTLSKEANFEAFPSTNKPAIITRTTNLRVLPTNKPKFYNPKVAGEGFPFDYWQNSSIYSGTPIAILHYSKNKSWAFVQSGFVSGWVNVLDIAILDNNQVKTLQSYKDFLVFTKDYTPLYTKQGEFLDFGRIGMLLPLIGSTKNFYEALFITRTKRGYASFNKILLSTNTVSKFPILLSKNSLSSLANPLLGEKYGWGGSFFNRDCSMLLRDIFGNFGFYLLRNSQSQIKQKDFRGDSNYFDLSNLNEKEKTSFIINNAIPFATFLGMKGHIMLYIGHQENQIFVLHDIWGLKTLQNETEEGRHILGRVLITPLDIGKEMHNIPSKNLLIQRVYGMKLLFNKKELEAF</sequence>
<keyword evidence="11" id="KW-1185">Reference proteome</keyword>
<evidence type="ECO:0000256" key="5">
    <source>
        <dbReference type="SAM" id="SignalP"/>
    </source>
</evidence>
<dbReference type="PROSITE" id="PS51257">
    <property type="entry name" value="PROKAR_LIPOPROTEIN"/>
    <property type="match status" value="1"/>
</dbReference>
<evidence type="ECO:0000259" key="8">
    <source>
        <dbReference type="Pfam" id="PF12913"/>
    </source>
</evidence>
<dbReference type="InterPro" id="IPR025606">
    <property type="entry name" value="NLPC/P60_N_dom"/>
</dbReference>
<dbReference type="Pfam" id="PF12912">
    <property type="entry name" value="N_NLPC_P60"/>
    <property type="match status" value="1"/>
</dbReference>
<dbReference type="Gene3D" id="3.90.1720.10">
    <property type="entry name" value="endopeptidase domain like (from Nostoc punctiforme)"/>
    <property type="match status" value="1"/>
</dbReference>
<dbReference type="Pfam" id="PF12914">
    <property type="entry name" value="SH3_7"/>
    <property type="match status" value="1"/>
</dbReference>
<evidence type="ECO:0000256" key="3">
    <source>
        <dbReference type="ARBA" id="ARBA00022801"/>
    </source>
</evidence>
<dbReference type="InterPro" id="IPR000064">
    <property type="entry name" value="NLP_P60_dom"/>
</dbReference>
<dbReference type="InterPro" id="IPR027017">
    <property type="entry name" value="P60_peptidase_YkfC"/>
</dbReference>
<evidence type="ECO:0000259" key="6">
    <source>
        <dbReference type="Pfam" id="PF00877"/>
    </source>
</evidence>
<dbReference type="GO" id="GO:0008234">
    <property type="term" value="F:cysteine-type peptidase activity"/>
    <property type="evidence" value="ECO:0007669"/>
    <property type="project" value="UniProtKB-KW"/>
</dbReference>
<accession>A0A2W6MX96</accession>
<feature type="domain" description="SH3b1" evidence="8">
    <location>
        <begin position="139"/>
        <end position="190"/>
    </location>
</feature>
<name>A0A2W6MX96_9HELI</name>
<keyword evidence="5" id="KW-0732">Signal</keyword>
<feature type="signal peptide" evidence="5">
    <location>
        <begin position="1"/>
        <end position="22"/>
    </location>
</feature>
<dbReference type="GO" id="GO:0006508">
    <property type="term" value="P:proteolysis"/>
    <property type="evidence" value="ECO:0007669"/>
    <property type="project" value="UniProtKB-KW"/>
</dbReference>
<dbReference type="SUPFAM" id="SSF54001">
    <property type="entry name" value="Cysteine proteinases"/>
    <property type="match status" value="1"/>
</dbReference>
<comment type="similarity">
    <text evidence="1">Belongs to the peptidase C40 family.</text>
</comment>
<keyword evidence="3" id="KW-0378">Hydrolase</keyword>
<dbReference type="PIRSF" id="PIRSF019015">
    <property type="entry name" value="P60_peptidase_YkfC"/>
    <property type="match status" value="1"/>
</dbReference>
<dbReference type="RefSeq" id="WP_111228894.1">
    <property type="nucleotide sequence ID" value="NZ_NBIU01000001.1"/>
</dbReference>
<evidence type="ECO:0000259" key="7">
    <source>
        <dbReference type="Pfam" id="PF12912"/>
    </source>
</evidence>